<protein>
    <submittedName>
        <fullName evidence="1">Uncharacterized protein</fullName>
    </submittedName>
</protein>
<dbReference type="AlphaFoldDB" id="A0A2T5G8P5"/>
<reference evidence="1 2" key="1">
    <citation type="submission" date="2017-08" db="EMBL/GenBank/DDBJ databases">
        <title>Burning lignite coal seam in the remote Altai Mountains harbors a hydrogen-driven thermophilic microbial community.</title>
        <authorList>
            <person name="Kadnikov V.V."/>
            <person name="Mardanov A.V."/>
            <person name="Ivasenko D."/>
            <person name="Beletsky A.V."/>
            <person name="Karnachuk O.V."/>
            <person name="Ravin N.V."/>
        </authorList>
    </citation>
    <scope>NUCLEOTIDE SEQUENCE [LARGE SCALE GENOMIC DNA]</scope>
    <source>
        <strain evidence="1">AL31</strain>
    </source>
</reference>
<proteinExistence type="predicted"/>
<gene>
    <name evidence="1" type="ORF">BLITH_0687</name>
</gene>
<evidence type="ECO:0000313" key="1">
    <source>
        <dbReference type="EMBL" id="PTQ52508.1"/>
    </source>
</evidence>
<dbReference type="Proteomes" id="UP000244016">
    <property type="component" value="Unassembled WGS sequence"/>
</dbReference>
<accession>A0A2T5G8P5</accession>
<dbReference type="EMBL" id="PEBW01000002">
    <property type="protein sequence ID" value="PTQ52508.1"/>
    <property type="molecule type" value="Genomic_DNA"/>
</dbReference>
<sequence length="226" mass="25828">MFERRLVRAARDLPFLADRLPELSPERVFLAERIFALLDLDARARESGQVAVHLIVSALARHARVWDGEPRGELGLPVGLRVLEGDALSSLFFLYLLEEGKGEWLVPFAAAIAAYNREIVRLLEWRRKPEFSSELELEFRSRAEASLYLALSPEEPRLRRLVELYLQVEHARMREGRDGDLYREALALLRRVAYEVERDAAGSEMAAFAAALPRAFDERLLAAEKE</sequence>
<name>A0A2T5G8P5_9BACL</name>
<organism evidence="1 2">
    <name type="scientific">Brockia lithotrophica</name>
    <dbReference type="NCBI Taxonomy" id="933949"/>
    <lineage>
        <taxon>Bacteria</taxon>
        <taxon>Bacillati</taxon>
        <taxon>Bacillota</taxon>
        <taxon>Bacilli</taxon>
        <taxon>Bacillales</taxon>
        <taxon>Bacillales Family X. Incertae Sedis</taxon>
        <taxon>Brockia</taxon>
    </lineage>
</organism>
<evidence type="ECO:0000313" key="2">
    <source>
        <dbReference type="Proteomes" id="UP000244016"/>
    </source>
</evidence>
<comment type="caution">
    <text evidence="1">The sequence shown here is derived from an EMBL/GenBank/DDBJ whole genome shotgun (WGS) entry which is preliminary data.</text>
</comment>